<evidence type="ECO:0000313" key="2">
    <source>
        <dbReference type="Proteomes" id="UP000712673"/>
    </source>
</evidence>
<dbReference type="Proteomes" id="UP000712673">
    <property type="component" value="Unassembled WGS sequence"/>
</dbReference>
<reference evidence="1" key="1">
    <citation type="submission" date="2019-03" db="EMBL/GenBank/DDBJ databases">
        <title>Lake Tanganyika Metagenome-Assembled Genomes (MAGs).</title>
        <authorList>
            <person name="Tran P."/>
        </authorList>
    </citation>
    <scope>NUCLEOTIDE SEQUENCE</scope>
    <source>
        <strain evidence="1">K_DeepCast_65m_m2_066</strain>
    </source>
</reference>
<dbReference type="AlphaFoldDB" id="A0A938B5S7"/>
<organism evidence="1 2">
    <name type="scientific">Tectimicrobiota bacterium</name>
    <dbReference type="NCBI Taxonomy" id="2528274"/>
    <lineage>
        <taxon>Bacteria</taxon>
        <taxon>Pseudomonadati</taxon>
        <taxon>Nitrospinota/Tectimicrobiota group</taxon>
        <taxon>Candidatus Tectimicrobiota</taxon>
    </lineage>
</organism>
<dbReference type="PANTHER" id="PTHR35586">
    <property type="entry name" value="SLL1691 PROTEIN"/>
    <property type="match status" value="1"/>
</dbReference>
<protein>
    <recommendedName>
        <fullName evidence="3">Transposase</fullName>
    </recommendedName>
</protein>
<gene>
    <name evidence="1" type="ORF">FJZ47_19480</name>
</gene>
<evidence type="ECO:0000313" key="1">
    <source>
        <dbReference type="EMBL" id="MBM3225958.1"/>
    </source>
</evidence>
<dbReference type="PANTHER" id="PTHR35586:SF1">
    <property type="entry name" value="SLL1691 PROTEIN"/>
    <property type="match status" value="1"/>
</dbReference>
<proteinExistence type="predicted"/>
<sequence length="180" mass="21392">MADDYDSPWKDMLEGYFPAFMAFFFPAVHADIDWSRGYENLDTELTQIVRDAALGRRLADKLVQVWRRDGIEQIVLIHVEIQGEYDPEFAKRMYVYNYRIFDRYDRPVVSLAVLCDASSRWRPRRYGYTLWGFQVGMTFPVVKLRDYQAHWPELEVSTNPFATVVMAHLQTRATRRRPRL</sequence>
<evidence type="ECO:0008006" key="3">
    <source>
        <dbReference type="Google" id="ProtNLM"/>
    </source>
</evidence>
<comment type="caution">
    <text evidence="1">The sequence shown here is derived from an EMBL/GenBank/DDBJ whole genome shotgun (WGS) entry which is preliminary data.</text>
</comment>
<accession>A0A938B5S7</accession>
<dbReference type="EMBL" id="VGLS01000738">
    <property type="protein sequence ID" value="MBM3225958.1"/>
    <property type="molecule type" value="Genomic_DNA"/>
</dbReference>
<name>A0A938B5S7_UNCTE</name>